<name>A0A383ESU1_9ZZZZ</name>
<dbReference type="SUPFAM" id="SSF81901">
    <property type="entry name" value="HCP-like"/>
    <property type="match status" value="1"/>
</dbReference>
<sequence>MHIAISKLREKVVKYLQGFKADPVFAYHWDSLVQCMETDIRFWAKKRKHYGEDPDGPDGVEKRAEWFRKAAEQGHPKAQFAIGLTAENPKQLKK</sequence>
<evidence type="ECO:0008006" key="2">
    <source>
        <dbReference type="Google" id="ProtNLM"/>
    </source>
</evidence>
<proteinExistence type="predicted"/>
<evidence type="ECO:0000313" key="1">
    <source>
        <dbReference type="EMBL" id="SVE59380.1"/>
    </source>
</evidence>
<dbReference type="AlphaFoldDB" id="A0A383ESU1"/>
<accession>A0A383ESU1</accession>
<protein>
    <recommendedName>
        <fullName evidence="2">Sel1 repeat family protein</fullName>
    </recommendedName>
</protein>
<reference evidence="1" key="1">
    <citation type="submission" date="2018-05" db="EMBL/GenBank/DDBJ databases">
        <authorList>
            <person name="Lanie J.A."/>
            <person name="Ng W.-L."/>
            <person name="Kazmierczak K.M."/>
            <person name="Andrzejewski T.M."/>
            <person name="Davidsen T.M."/>
            <person name="Wayne K.J."/>
            <person name="Tettelin H."/>
            <person name="Glass J.I."/>
            <person name="Rusch D."/>
            <person name="Podicherti R."/>
            <person name="Tsui H.-C.T."/>
            <person name="Winkler M.E."/>
        </authorList>
    </citation>
    <scope>NUCLEOTIDE SEQUENCE</scope>
</reference>
<organism evidence="1">
    <name type="scientific">marine metagenome</name>
    <dbReference type="NCBI Taxonomy" id="408172"/>
    <lineage>
        <taxon>unclassified sequences</taxon>
        <taxon>metagenomes</taxon>
        <taxon>ecological metagenomes</taxon>
    </lineage>
</organism>
<dbReference type="EMBL" id="UINC01228174">
    <property type="protein sequence ID" value="SVE59380.1"/>
    <property type="molecule type" value="Genomic_DNA"/>
</dbReference>
<dbReference type="Gene3D" id="1.25.40.10">
    <property type="entry name" value="Tetratricopeptide repeat domain"/>
    <property type="match status" value="1"/>
</dbReference>
<gene>
    <name evidence="1" type="ORF">METZ01_LOCUS512234</name>
</gene>
<dbReference type="InterPro" id="IPR011990">
    <property type="entry name" value="TPR-like_helical_dom_sf"/>
</dbReference>